<dbReference type="Pfam" id="PF12771">
    <property type="entry name" value="SusD-like_2"/>
    <property type="match status" value="1"/>
</dbReference>
<dbReference type="PROSITE" id="PS51257">
    <property type="entry name" value="PROKAR_LIPOPROTEIN"/>
    <property type="match status" value="1"/>
</dbReference>
<accession>A0A9X3F1W1</accession>
<dbReference type="SUPFAM" id="SSF48452">
    <property type="entry name" value="TPR-like"/>
    <property type="match status" value="1"/>
</dbReference>
<evidence type="ECO:0000313" key="2">
    <source>
        <dbReference type="Proteomes" id="UP001145087"/>
    </source>
</evidence>
<dbReference type="AlphaFoldDB" id="A0A9X3F1W1"/>
<reference evidence="1" key="1">
    <citation type="submission" date="2022-11" db="EMBL/GenBank/DDBJ databases">
        <title>Marilongibacter aestuarii gen. nov., sp. nov., isolated from tidal flat sediment.</title>
        <authorList>
            <person name="Jiayan W."/>
        </authorList>
    </citation>
    <scope>NUCLEOTIDE SEQUENCE</scope>
    <source>
        <strain evidence="1">Z1-6</strain>
    </source>
</reference>
<name>A0A9X3F1W1_9BACT</name>
<keyword evidence="2" id="KW-1185">Reference proteome</keyword>
<dbReference type="Proteomes" id="UP001145087">
    <property type="component" value="Unassembled WGS sequence"/>
</dbReference>
<dbReference type="InterPro" id="IPR011990">
    <property type="entry name" value="TPR-like_helical_dom_sf"/>
</dbReference>
<protein>
    <submittedName>
        <fullName evidence="1">SusD/RagB family nutrient-binding outer membrane lipoprotein</fullName>
    </submittedName>
</protein>
<proteinExistence type="predicted"/>
<dbReference type="RefSeq" id="WP_343331202.1">
    <property type="nucleotide sequence ID" value="NZ_JAPOHD010000002.1"/>
</dbReference>
<gene>
    <name evidence="1" type="ORF">OU798_00825</name>
</gene>
<sequence length="505" mass="57308">MKNTINNIKTAAGKGIIIFFALLLSLSACNERFEEMNTNPNNLTEIPDDFLFASLVRNTVRDNLDRWQQDIGAQYAHQGISNAWQKSLDQYLDSHQQGDLGEMLFESSYRNCIKYANEIIAINSEEGNTNELKIAMTKALAIVSFAKLTDNFGDVPYFEAGMGKYEILLPKYDEQNVIYADMVDQLAEIYTTISNGDPANAYPGQDPLFDNNLEKWGRFVNSLRLRLAMRARFVEPGKYNAVIADCLTKPLMEDNSHNASLQHWDSERGELYNPWHNFKIEYDNGSYRYNVSTGLVDWLVINEDPRLTALVAPNKDGEYKGLPNGLTDQAVGEFTRSNLSVPGDLMLERDQPLDIMTASEIWFLRAEAALFNLGGTDANALYQRGIEESMERWEIDASDYIATSPLATLNGTTEEQFEQIGEQMWVAFIPNHIEAWANMRRTGYPVIARRTNPLLSQGVTDGYLPKRLKYPYTVEKTLNGDNMQIAIDRMGGDTIDNPVWWDVRD</sequence>
<organism evidence="1 2">
    <name type="scientific">Draconibacterium aestuarii</name>
    <dbReference type="NCBI Taxonomy" id="2998507"/>
    <lineage>
        <taxon>Bacteria</taxon>
        <taxon>Pseudomonadati</taxon>
        <taxon>Bacteroidota</taxon>
        <taxon>Bacteroidia</taxon>
        <taxon>Marinilabiliales</taxon>
        <taxon>Prolixibacteraceae</taxon>
        <taxon>Draconibacterium</taxon>
    </lineage>
</organism>
<dbReference type="Gene3D" id="1.25.40.390">
    <property type="match status" value="1"/>
</dbReference>
<dbReference type="EMBL" id="JAPOHD010000002">
    <property type="protein sequence ID" value="MCY1718863.1"/>
    <property type="molecule type" value="Genomic_DNA"/>
</dbReference>
<dbReference type="InterPro" id="IPR041662">
    <property type="entry name" value="SusD-like_2"/>
</dbReference>
<evidence type="ECO:0000313" key="1">
    <source>
        <dbReference type="EMBL" id="MCY1718863.1"/>
    </source>
</evidence>
<keyword evidence="1" id="KW-0449">Lipoprotein</keyword>
<comment type="caution">
    <text evidence="1">The sequence shown here is derived from an EMBL/GenBank/DDBJ whole genome shotgun (WGS) entry which is preliminary data.</text>
</comment>